<name>A0A7J5AH64_9FLAO</name>
<dbReference type="SUPFAM" id="SSF50156">
    <property type="entry name" value="PDZ domain-like"/>
    <property type="match status" value="2"/>
</dbReference>
<organism evidence="13 14">
    <name type="scientific">Flavobacterium luteum</name>
    <dbReference type="NCBI Taxonomy" id="2026654"/>
    <lineage>
        <taxon>Bacteria</taxon>
        <taxon>Pseudomonadati</taxon>
        <taxon>Bacteroidota</taxon>
        <taxon>Flavobacteriia</taxon>
        <taxon>Flavobacteriales</taxon>
        <taxon>Flavobacteriaceae</taxon>
        <taxon>Flavobacterium</taxon>
    </lineage>
</organism>
<feature type="transmembrane region" description="Helical" evidence="11">
    <location>
        <begin position="417"/>
        <end position="436"/>
    </location>
</feature>
<keyword evidence="9 11" id="KW-0482">Metalloprotease</keyword>
<dbReference type="RefSeq" id="WP_151106928.1">
    <property type="nucleotide sequence ID" value="NZ_WAEM01000002.1"/>
</dbReference>
<evidence type="ECO:0000256" key="2">
    <source>
        <dbReference type="ARBA" id="ARBA00004141"/>
    </source>
</evidence>
<evidence type="ECO:0000256" key="4">
    <source>
        <dbReference type="ARBA" id="ARBA00022670"/>
    </source>
</evidence>
<feature type="transmembrane region" description="Helical" evidence="11">
    <location>
        <begin position="103"/>
        <end position="124"/>
    </location>
</feature>
<proteinExistence type="inferred from homology"/>
<dbReference type="CDD" id="cd06163">
    <property type="entry name" value="S2P-M50_PDZ_RseP-like"/>
    <property type="match status" value="2"/>
</dbReference>
<keyword evidence="6 11" id="KW-0378">Hydrolase</keyword>
<gene>
    <name evidence="13" type="primary">rseP</name>
    <name evidence="13" type="ORF">F6464_06180</name>
</gene>
<dbReference type="InterPro" id="IPR008915">
    <property type="entry name" value="Peptidase_M50"/>
</dbReference>
<dbReference type="EMBL" id="WAEM01000002">
    <property type="protein sequence ID" value="KAB1156934.1"/>
    <property type="molecule type" value="Genomic_DNA"/>
</dbReference>
<keyword evidence="5 11" id="KW-0812">Transmembrane</keyword>
<dbReference type="Pfam" id="PF02163">
    <property type="entry name" value="Peptidase_M50"/>
    <property type="match status" value="1"/>
</dbReference>
<evidence type="ECO:0000259" key="12">
    <source>
        <dbReference type="Pfam" id="PF02163"/>
    </source>
</evidence>
<dbReference type="Gene3D" id="2.30.42.10">
    <property type="match status" value="2"/>
</dbReference>
<dbReference type="AlphaFoldDB" id="A0A7J5AH64"/>
<dbReference type="Proteomes" id="UP000490922">
    <property type="component" value="Unassembled WGS sequence"/>
</dbReference>
<dbReference type="GO" id="GO:0004222">
    <property type="term" value="F:metalloendopeptidase activity"/>
    <property type="evidence" value="ECO:0007669"/>
    <property type="project" value="InterPro"/>
</dbReference>
<evidence type="ECO:0000256" key="7">
    <source>
        <dbReference type="ARBA" id="ARBA00022833"/>
    </source>
</evidence>
<dbReference type="PANTHER" id="PTHR42837:SF2">
    <property type="entry name" value="MEMBRANE METALLOPROTEASE ARASP2, CHLOROPLASTIC-RELATED"/>
    <property type="match status" value="1"/>
</dbReference>
<evidence type="ECO:0000256" key="5">
    <source>
        <dbReference type="ARBA" id="ARBA00022692"/>
    </source>
</evidence>
<feature type="domain" description="Peptidase M50" evidence="12">
    <location>
        <begin position="10"/>
        <end position="431"/>
    </location>
</feature>
<dbReference type="PANTHER" id="PTHR42837">
    <property type="entry name" value="REGULATOR OF SIGMA-E PROTEASE RSEP"/>
    <property type="match status" value="1"/>
</dbReference>
<dbReference type="InterPro" id="IPR036034">
    <property type="entry name" value="PDZ_sf"/>
</dbReference>
<comment type="cofactor">
    <cofactor evidence="1 11">
        <name>Zn(2+)</name>
        <dbReference type="ChEBI" id="CHEBI:29105"/>
    </cofactor>
</comment>
<keyword evidence="10 11" id="KW-0472">Membrane</keyword>
<dbReference type="NCBIfam" id="TIGR00054">
    <property type="entry name" value="RIP metalloprotease RseP"/>
    <property type="match status" value="1"/>
</dbReference>
<evidence type="ECO:0000256" key="10">
    <source>
        <dbReference type="ARBA" id="ARBA00023136"/>
    </source>
</evidence>
<evidence type="ECO:0000256" key="11">
    <source>
        <dbReference type="RuleBase" id="RU362031"/>
    </source>
</evidence>
<evidence type="ECO:0000256" key="8">
    <source>
        <dbReference type="ARBA" id="ARBA00022989"/>
    </source>
</evidence>
<evidence type="ECO:0000256" key="6">
    <source>
        <dbReference type="ARBA" id="ARBA00022801"/>
    </source>
</evidence>
<keyword evidence="4 13" id="KW-0645">Protease</keyword>
<keyword evidence="14" id="KW-1185">Reference proteome</keyword>
<comment type="similarity">
    <text evidence="3 11">Belongs to the peptidase M50B family.</text>
</comment>
<keyword evidence="11" id="KW-0479">Metal-binding</keyword>
<dbReference type="GO" id="GO:0016020">
    <property type="term" value="C:membrane"/>
    <property type="evidence" value="ECO:0007669"/>
    <property type="project" value="UniProtKB-SubCell"/>
</dbReference>
<dbReference type="GO" id="GO:0006508">
    <property type="term" value="P:proteolysis"/>
    <property type="evidence" value="ECO:0007669"/>
    <property type="project" value="UniProtKB-KW"/>
</dbReference>
<comment type="caution">
    <text evidence="13">The sequence shown here is derived from an EMBL/GenBank/DDBJ whole genome shotgun (WGS) entry which is preliminary data.</text>
</comment>
<dbReference type="InterPro" id="IPR004387">
    <property type="entry name" value="Pept_M50_Zn"/>
</dbReference>
<evidence type="ECO:0000313" key="13">
    <source>
        <dbReference type="EMBL" id="KAB1156934.1"/>
    </source>
</evidence>
<evidence type="ECO:0000313" key="14">
    <source>
        <dbReference type="Proteomes" id="UP000490922"/>
    </source>
</evidence>
<evidence type="ECO:0000256" key="1">
    <source>
        <dbReference type="ARBA" id="ARBA00001947"/>
    </source>
</evidence>
<dbReference type="EC" id="3.4.24.-" evidence="11"/>
<dbReference type="GO" id="GO:0046872">
    <property type="term" value="F:metal ion binding"/>
    <property type="evidence" value="ECO:0007669"/>
    <property type="project" value="UniProtKB-KW"/>
</dbReference>
<keyword evidence="8 11" id="KW-1133">Transmembrane helix</keyword>
<evidence type="ECO:0000256" key="3">
    <source>
        <dbReference type="ARBA" id="ARBA00007931"/>
    </source>
</evidence>
<sequence length="448" mass="50068">MEIVIKLSQFLLSLSLLIILHELGHFIPAKLFKTRVEKFYLFFDIKFSLLKKKIGETEYGIGWLPLGGYVKISGMIDESMDKEQMALPPQPWEFRSKPAWQRLIIMLGGVTVNFILAFIIYIGMTFTYGDFYINNSEVKDGVWVSNPVVEQIGIKTGDKIIAVDGVKIDKFDQINEKILLGKEVTVERNGAIQKIALPIDFIDKLMQGGKISIVDLRVPFVITGAEDNSPNKKTVQPKDIVTSFNGTPVKYADELFALIKNVKGKTVPALIKRDDKEIAVSLIVSDSSKMGIGYAGRLPYDNLEKLGLYHVSKQEYGFFESFPIGLEKGKNQLIGYGKQLKMIFNPSTGAYKGVGGFAAIFNIFPNTWSWEVFWSITALLSIMLGVMNLLPIPALDGGHVMFLLYEMITGKKPSDKFMENAQMVGFVLLISLLLFANGNDIYKAIVGK</sequence>
<protein>
    <recommendedName>
        <fullName evidence="11">Zinc metalloprotease</fullName>
        <ecNumber evidence="11">3.4.24.-</ecNumber>
    </recommendedName>
</protein>
<feature type="transmembrane region" description="Helical" evidence="11">
    <location>
        <begin position="372"/>
        <end position="405"/>
    </location>
</feature>
<reference evidence="13 14" key="1">
    <citation type="submission" date="2019-09" db="EMBL/GenBank/DDBJ databases">
        <title>Flavobacterium sp. nov., isolated from glacier ice.</title>
        <authorList>
            <person name="Liu Q."/>
        </authorList>
    </citation>
    <scope>NUCLEOTIDE SEQUENCE [LARGE SCALE GENOMIC DNA]</scope>
    <source>
        <strain evidence="13 14">NBRC 112527</strain>
    </source>
</reference>
<accession>A0A7J5AH64</accession>
<dbReference type="OrthoDB" id="9782003at2"/>
<keyword evidence="7 11" id="KW-0862">Zinc</keyword>
<feature type="transmembrane region" description="Helical" evidence="11">
    <location>
        <begin position="12"/>
        <end position="32"/>
    </location>
</feature>
<evidence type="ECO:0000256" key="9">
    <source>
        <dbReference type="ARBA" id="ARBA00023049"/>
    </source>
</evidence>
<comment type="subcellular location">
    <subcellularLocation>
        <location evidence="2">Membrane</location>
        <topology evidence="2">Multi-pass membrane protein</topology>
    </subcellularLocation>
</comment>